<feature type="active site" description="Proton donor" evidence="9">
    <location>
        <position position="129"/>
    </location>
</feature>
<keyword evidence="7 9" id="KW-0368">Histidine biosynthesis</keyword>
<dbReference type="GO" id="GO:0005737">
    <property type="term" value="C:cytoplasm"/>
    <property type="evidence" value="ECO:0007669"/>
    <property type="project" value="UniProtKB-SubCell"/>
</dbReference>
<comment type="pathway">
    <text evidence="3 9">Amino-acid biosynthesis; L-histidine biosynthesis; L-histidine from 5-phospho-alpha-D-ribose 1-diphosphate: step 4/9.</text>
</comment>
<evidence type="ECO:0000313" key="13">
    <source>
        <dbReference type="Proteomes" id="UP000307517"/>
    </source>
</evidence>
<dbReference type="InterPro" id="IPR044524">
    <property type="entry name" value="Isoase_HisA-like"/>
</dbReference>
<dbReference type="Proteomes" id="UP000307517">
    <property type="component" value="Unassembled WGS sequence"/>
</dbReference>
<dbReference type="CDD" id="cd04732">
    <property type="entry name" value="HisA"/>
    <property type="match status" value="1"/>
</dbReference>
<proteinExistence type="inferred from homology"/>
<dbReference type="InterPro" id="IPR013785">
    <property type="entry name" value="Aldolase_TIM"/>
</dbReference>
<dbReference type="InterPro" id="IPR011060">
    <property type="entry name" value="RibuloseP-bd_barrel"/>
</dbReference>
<evidence type="ECO:0000313" key="11">
    <source>
        <dbReference type="EMBL" id="NZA04410.1"/>
    </source>
</evidence>
<evidence type="ECO:0000256" key="1">
    <source>
        <dbReference type="ARBA" id="ARBA00000901"/>
    </source>
</evidence>
<accession>A0A508Z320</accession>
<protein>
    <recommendedName>
        <fullName evidence="9">1-(5-phosphoribosyl)-5-[(5-phosphoribosylamino)methylideneamino] imidazole-4-carboxamide isomerase</fullName>
        <ecNumber evidence="9">5.3.1.16</ecNumber>
    </recommendedName>
    <alternativeName>
        <fullName evidence="9">Phosphoribosylformimino-5-aminoimidazole carboxamide ribotide isomerase</fullName>
    </alternativeName>
</protein>
<comment type="subcellular location">
    <subcellularLocation>
        <location evidence="2 9">Cytoplasm</location>
    </subcellularLocation>
</comment>
<evidence type="ECO:0000313" key="14">
    <source>
        <dbReference type="Proteomes" id="UP000552935"/>
    </source>
</evidence>
<dbReference type="AlphaFoldDB" id="A0A508Z320"/>
<dbReference type="UniPathway" id="UPA00031">
    <property type="reaction ID" value="UER00009"/>
</dbReference>
<dbReference type="GO" id="GO:0000105">
    <property type="term" value="P:L-histidine biosynthetic process"/>
    <property type="evidence" value="ECO:0007669"/>
    <property type="project" value="UniProtKB-UniRule"/>
</dbReference>
<dbReference type="Gene3D" id="3.20.20.70">
    <property type="entry name" value="Aldolase class I"/>
    <property type="match status" value="1"/>
</dbReference>
<dbReference type="PANTHER" id="PTHR43090">
    <property type="entry name" value="1-(5-PHOSPHORIBOSYL)-5-[(5-PHOSPHORIBOSYLAMINO)METHYLIDENEAMINO] IMIDAZOLE-4-CARBOXAMIDE ISOMERASE"/>
    <property type="match status" value="1"/>
</dbReference>
<evidence type="ECO:0000256" key="5">
    <source>
        <dbReference type="ARBA" id="ARBA00022490"/>
    </source>
</evidence>
<evidence type="ECO:0000256" key="8">
    <source>
        <dbReference type="ARBA" id="ARBA00023235"/>
    </source>
</evidence>
<sequence length="249" mass="26557">MQLYPAIDLLAGQSVRLTQGDYRQVSLTADPLIQVKNLTAAGLKHLHLVDLDGARSQQPVNQAVISTIRQHTPAFIELGGGIRTLTIMDHYLNAGIDRLILGSVAVTTPELVTQAVQKFGADKIAVGIDARAGKVATDGWLTTSTQSPTHLIQAMVRRGVTTFIVTDIGRDGMMKGPNVALLAMLHQTVPNVNIVASGGVHTLADLTALQTAGIQAAVIGKAWQTGSFPLNKLKELEDNDADKTHYSMP</sequence>
<evidence type="ECO:0000256" key="2">
    <source>
        <dbReference type="ARBA" id="ARBA00004496"/>
    </source>
</evidence>
<dbReference type="InterPro" id="IPR023016">
    <property type="entry name" value="HisA/PriA"/>
</dbReference>
<evidence type="ECO:0000256" key="9">
    <source>
        <dbReference type="HAMAP-Rule" id="MF_01014"/>
    </source>
</evidence>
<feature type="active site" description="Proton acceptor" evidence="9">
    <location>
        <position position="8"/>
    </location>
</feature>
<dbReference type="SUPFAM" id="SSF51366">
    <property type="entry name" value="Ribulose-phoshate binding barrel"/>
    <property type="match status" value="1"/>
</dbReference>
<dbReference type="GO" id="GO:0003949">
    <property type="term" value="F:1-(5-phosphoribosyl)-5-[(5-phosphoribosylamino)methylideneamino]imidazole-4-carboxamide isomerase activity"/>
    <property type="evidence" value="ECO:0007669"/>
    <property type="project" value="UniProtKB-UniRule"/>
</dbReference>
<keyword evidence="5 9" id="KW-0963">Cytoplasm</keyword>
<dbReference type="FunFam" id="3.20.20.70:FF:000009">
    <property type="entry name" value="1-(5-phosphoribosyl)-5-[(5-phosphoribosylamino)methylideneamino] imidazole-4-carboxamide isomerase"/>
    <property type="match status" value="1"/>
</dbReference>
<dbReference type="EC" id="5.3.1.16" evidence="9"/>
<evidence type="ECO:0000256" key="10">
    <source>
        <dbReference type="RuleBase" id="RU003657"/>
    </source>
</evidence>
<evidence type="ECO:0000256" key="6">
    <source>
        <dbReference type="ARBA" id="ARBA00022605"/>
    </source>
</evidence>
<dbReference type="RefSeq" id="WP_005689357.1">
    <property type="nucleotide sequence ID" value="NZ_CABFNI010000033.1"/>
</dbReference>
<evidence type="ECO:0000313" key="12">
    <source>
        <dbReference type="EMBL" id="THC80258.1"/>
    </source>
</evidence>
<keyword evidence="6 9" id="KW-0028">Amino-acid biosynthesis</keyword>
<reference evidence="11 14" key="2">
    <citation type="submission" date="2020-07" db="EMBL/GenBank/DDBJ databases">
        <title>Organ Donor 1.</title>
        <authorList>
            <person name="Marsh A.J."/>
            <person name="Azcarate-Peril M.A."/>
        </authorList>
    </citation>
    <scope>NUCLEOTIDE SEQUENCE [LARGE SCALE GENOMIC DNA]</scope>
    <source>
        <strain evidence="11 14">AMC0712</strain>
    </source>
</reference>
<comment type="catalytic activity">
    <reaction evidence="1 9">
        <text>1-(5-phospho-beta-D-ribosyl)-5-[(5-phospho-beta-D-ribosylamino)methylideneamino]imidazole-4-carboxamide = 5-[(5-phospho-1-deoxy-D-ribulos-1-ylimino)methylamino]-1-(5-phospho-beta-D-ribosyl)imidazole-4-carboxamide</text>
        <dbReference type="Rhea" id="RHEA:15469"/>
        <dbReference type="ChEBI" id="CHEBI:58435"/>
        <dbReference type="ChEBI" id="CHEBI:58525"/>
        <dbReference type="EC" id="5.3.1.16"/>
    </reaction>
</comment>
<dbReference type="EMBL" id="JACCKI010000002">
    <property type="protein sequence ID" value="NZA04410.1"/>
    <property type="molecule type" value="Genomic_DNA"/>
</dbReference>
<dbReference type="InterPro" id="IPR006062">
    <property type="entry name" value="His_biosynth"/>
</dbReference>
<comment type="similarity">
    <text evidence="4 9 10">Belongs to the HisA/HisF family.</text>
</comment>
<keyword evidence="8 9" id="KW-0413">Isomerase</keyword>
<gene>
    <name evidence="9" type="primary">hisA</name>
    <name evidence="12" type="ORF">E6L36_07525</name>
    <name evidence="11" type="ORF">H0N82_04620</name>
</gene>
<dbReference type="EMBL" id="SSHM01000001">
    <property type="protein sequence ID" value="THC80258.1"/>
    <property type="molecule type" value="Genomic_DNA"/>
</dbReference>
<evidence type="ECO:0000256" key="7">
    <source>
        <dbReference type="ARBA" id="ARBA00023102"/>
    </source>
</evidence>
<organism evidence="11 14">
    <name type="scientific">Lacticaseibacillus rhamnosus</name>
    <name type="common">Lactobacillus rhamnosus</name>
    <dbReference type="NCBI Taxonomy" id="47715"/>
    <lineage>
        <taxon>Bacteria</taxon>
        <taxon>Bacillati</taxon>
        <taxon>Bacillota</taxon>
        <taxon>Bacilli</taxon>
        <taxon>Lactobacillales</taxon>
        <taxon>Lactobacillaceae</taxon>
        <taxon>Lacticaseibacillus</taxon>
    </lineage>
</organism>
<name>A0A508Z320_LACRH</name>
<dbReference type="PANTHER" id="PTHR43090:SF2">
    <property type="entry name" value="1-(5-PHOSPHORIBOSYL)-5-[(5-PHOSPHORIBOSYLAMINO)METHYLIDENEAMINO] IMIDAZOLE-4-CARBOXAMIDE ISOMERASE"/>
    <property type="match status" value="1"/>
</dbReference>
<dbReference type="HAMAP" id="MF_01014">
    <property type="entry name" value="HisA"/>
    <property type="match status" value="1"/>
</dbReference>
<evidence type="ECO:0000256" key="3">
    <source>
        <dbReference type="ARBA" id="ARBA00005133"/>
    </source>
</evidence>
<reference evidence="12 13" key="1">
    <citation type="submission" date="2019-04" db="EMBL/GenBank/DDBJ databases">
        <title>Genome Announcement to Ensure Probiotic Safety of Lactobacillus rhamnosus UBLR-58.</title>
        <authorList>
            <person name="Sulthana A."/>
            <person name="Lakshmi S.G."/>
            <person name="Madempudi R.S."/>
        </authorList>
    </citation>
    <scope>NUCLEOTIDE SEQUENCE [LARGE SCALE GENOMIC DNA]</scope>
    <source>
        <strain evidence="12 13">UBLR-58</strain>
    </source>
</reference>
<dbReference type="Proteomes" id="UP000552935">
    <property type="component" value="Unassembled WGS sequence"/>
</dbReference>
<evidence type="ECO:0000256" key="4">
    <source>
        <dbReference type="ARBA" id="ARBA00009667"/>
    </source>
</evidence>
<dbReference type="Pfam" id="PF00977">
    <property type="entry name" value="His_biosynth"/>
    <property type="match status" value="1"/>
</dbReference>
<comment type="caution">
    <text evidence="11">The sequence shown here is derived from an EMBL/GenBank/DDBJ whole genome shotgun (WGS) entry which is preliminary data.</text>
</comment>
<dbReference type="GO" id="GO:0000162">
    <property type="term" value="P:L-tryptophan biosynthetic process"/>
    <property type="evidence" value="ECO:0007669"/>
    <property type="project" value="TreeGrafter"/>
</dbReference>